<accession>A0ABZ1RZN1</accession>
<dbReference type="PANTHER" id="PTHR31157:SF1">
    <property type="entry name" value="SCP DOMAIN-CONTAINING PROTEIN"/>
    <property type="match status" value="1"/>
</dbReference>
<feature type="compositionally biased region" description="Basic and acidic residues" evidence="1">
    <location>
        <begin position="157"/>
        <end position="188"/>
    </location>
</feature>
<name>A0ABZ1RZN1_9ACTN</name>
<evidence type="ECO:0000313" key="4">
    <source>
        <dbReference type="Proteomes" id="UP001432190"/>
    </source>
</evidence>
<gene>
    <name evidence="3" type="ORF">OG994_17925</name>
</gene>
<keyword evidence="4" id="KW-1185">Reference proteome</keyword>
<evidence type="ECO:0000259" key="2">
    <source>
        <dbReference type="Pfam" id="PF00188"/>
    </source>
</evidence>
<feature type="compositionally biased region" description="Basic and acidic residues" evidence="1">
    <location>
        <begin position="88"/>
        <end position="120"/>
    </location>
</feature>
<dbReference type="InterPro" id="IPR014044">
    <property type="entry name" value="CAP_dom"/>
</dbReference>
<dbReference type="RefSeq" id="WP_328850391.1">
    <property type="nucleotide sequence ID" value="NZ_CP108084.1"/>
</dbReference>
<feature type="region of interest" description="Disordered" evidence="1">
    <location>
        <begin position="382"/>
        <end position="453"/>
    </location>
</feature>
<feature type="compositionally biased region" description="Low complexity" evidence="1">
    <location>
        <begin position="430"/>
        <end position="450"/>
    </location>
</feature>
<dbReference type="InterPro" id="IPR035940">
    <property type="entry name" value="CAP_sf"/>
</dbReference>
<evidence type="ECO:0000313" key="3">
    <source>
        <dbReference type="EMBL" id="WUP47514.1"/>
    </source>
</evidence>
<feature type="region of interest" description="Disordered" evidence="1">
    <location>
        <begin position="1"/>
        <end position="331"/>
    </location>
</feature>
<feature type="compositionally biased region" description="Basic and acidic residues" evidence="1">
    <location>
        <begin position="260"/>
        <end position="275"/>
    </location>
</feature>
<dbReference type="Pfam" id="PF00188">
    <property type="entry name" value="CAP"/>
    <property type="match status" value="1"/>
</dbReference>
<dbReference type="EMBL" id="CP108084">
    <property type="protein sequence ID" value="WUP47514.1"/>
    <property type="molecule type" value="Genomic_DNA"/>
</dbReference>
<dbReference type="Gene3D" id="3.40.33.10">
    <property type="entry name" value="CAP"/>
    <property type="match status" value="1"/>
</dbReference>
<feature type="compositionally biased region" description="Basic and acidic residues" evidence="1">
    <location>
        <begin position="296"/>
        <end position="309"/>
    </location>
</feature>
<sequence>MEATGVYGWTDPNEPDGAHRRPEPPIDEPSWLTDRPAPRSAYLFGDDPDEPAVTGRDGAGYADAHTGDRGVDARSGEPTDRWAAGPGPRDEWSAGRGPADRYAPEPEPRRPWSPEPRHQWASEPAAQERWTADDARDGTGGWATDATGWSGSGGAWRADEPTGPRSNDRPGAHRPADEWETGRTDGWETGRTGAGWSADDRRGDATDGWRHGSATGFGGYATGGWSDERSEDAAPGYAAGGPAGDDTAYGVRAGGWDAGQDPRRDAGQDPRRDLDATAPLYPVSSARDTGWPTDTGGERDDAWHVRDEVASAPGGPARAGAEESPRSRRRLPRPLLIGGAAAAATLVVSLGVGALALPGGDEPATPSAVDDTVAEAPVAPTDEAPAETLTAPSPTASPSTARPTPSASRSVRPTPKASRTTAPSRRTAERSTPPSTRGATTATTTAPAGSVSAQAREVVDLVNAERAKAGCGAVSIDDKLMTAAQRHSQDQADHQNMSHTGSDGSDPGDRIDRVGYEWRTYGENVAWNQKTPAAVMDAWMNSPGHRANILNCAFTEIGVGIATSNGPYWTQVFAAPR</sequence>
<evidence type="ECO:0000256" key="1">
    <source>
        <dbReference type="SAM" id="MobiDB-lite"/>
    </source>
</evidence>
<feature type="compositionally biased region" description="Low complexity" evidence="1">
    <location>
        <begin position="310"/>
        <end position="319"/>
    </location>
</feature>
<dbReference type="Proteomes" id="UP001432190">
    <property type="component" value="Chromosome"/>
</dbReference>
<organism evidence="3 4">
    <name type="scientific">Micromonospora globbae</name>
    <dbReference type="NCBI Taxonomy" id="1894969"/>
    <lineage>
        <taxon>Bacteria</taxon>
        <taxon>Bacillati</taxon>
        <taxon>Actinomycetota</taxon>
        <taxon>Actinomycetes</taxon>
        <taxon>Micromonosporales</taxon>
        <taxon>Micromonosporaceae</taxon>
        <taxon>Micromonospora</taxon>
    </lineage>
</organism>
<proteinExistence type="predicted"/>
<dbReference type="PANTHER" id="PTHR31157">
    <property type="entry name" value="SCP DOMAIN-CONTAINING PROTEIN"/>
    <property type="match status" value="1"/>
</dbReference>
<feature type="compositionally biased region" description="Basic and acidic residues" evidence="1">
    <location>
        <begin position="198"/>
        <end position="210"/>
    </location>
</feature>
<feature type="compositionally biased region" description="Basic and acidic residues" evidence="1">
    <location>
        <begin position="65"/>
        <end position="80"/>
    </location>
</feature>
<dbReference type="CDD" id="cd05379">
    <property type="entry name" value="CAP_bacterial"/>
    <property type="match status" value="1"/>
</dbReference>
<feature type="compositionally biased region" description="Low complexity" evidence="1">
    <location>
        <begin position="386"/>
        <end position="410"/>
    </location>
</feature>
<protein>
    <submittedName>
        <fullName evidence="3">CAP domain-containing protein</fullName>
    </submittedName>
</protein>
<dbReference type="SUPFAM" id="SSF55797">
    <property type="entry name" value="PR-1-like"/>
    <property type="match status" value="1"/>
</dbReference>
<feature type="region of interest" description="Disordered" evidence="1">
    <location>
        <begin position="485"/>
        <end position="509"/>
    </location>
</feature>
<feature type="compositionally biased region" description="Polar residues" evidence="1">
    <location>
        <begin position="494"/>
        <end position="503"/>
    </location>
</feature>
<feature type="domain" description="SCP" evidence="2">
    <location>
        <begin position="459"/>
        <end position="573"/>
    </location>
</feature>
<reference evidence="3" key="1">
    <citation type="submission" date="2022-10" db="EMBL/GenBank/DDBJ databases">
        <title>The complete genomes of actinobacterial strains from the NBC collection.</title>
        <authorList>
            <person name="Joergensen T.S."/>
            <person name="Alvarez Arevalo M."/>
            <person name="Sterndorff E.B."/>
            <person name="Faurdal D."/>
            <person name="Vuksanovic O."/>
            <person name="Mourched A.-S."/>
            <person name="Charusanti P."/>
            <person name="Shaw S."/>
            <person name="Blin K."/>
            <person name="Weber T."/>
        </authorList>
    </citation>
    <scope>NUCLEOTIDE SEQUENCE</scope>
    <source>
        <strain evidence="3">NBC_00256</strain>
    </source>
</reference>